<evidence type="ECO:0000313" key="2">
    <source>
        <dbReference type="EMBL" id="MBJ7595363.1"/>
    </source>
</evidence>
<sequence>MVGTRVPDSTVYRAEVGASTAATDRRRRDPSLNTEDSAHGIEPAPTEVPSTIASSQFVTPAPAGIECLDHRTIPLIADGTTGSAVVNRWAEVAV</sequence>
<proteinExistence type="predicted"/>
<name>A0A934K1Y4_9BACT</name>
<organism evidence="2 3">
    <name type="scientific">Candidatus Aeolococcus gillhamiae</name>
    <dbReference type="NCBI Taxonomy" id="3127015"/>
    <lineage>
        <taxon>Bacteria</taxon>
        <taxon>Bacillati</taxon>
        <taxon>Candidatus Dormiibacterota</taxon>
        <taxon>Candidatus Dormibacteria</taxon>
        <taxon>Candidatus Aeolococcales</taxon>
        <taxon>Candidatus Aeolococcaceae</taxon>
        <taxon>Candidatus Aeolococcus</taxon>
    </lineage>
</organism>
<dbReference type="Proteomes" id="UP000606991">
    <property type="component" value="Unassembled WGS sequence"/>
</dbReference>
<gene>
    <name evidence="2" type="ORF">JF886_10970</name>
</gene>
<feature type="region of interest" description="Disordered" evidence="1">
    <location>
        <begin position="1"/>
        <end position="50"/>
    </location>
</feature>
<dbReference type="RefSeq" id="WP_337312401.1">
    <property type="nucleotide sequence ID" value="NZ_JAEKNS010000113.1"/>
</dbReference>
<protein>
    <submittedName>
        <fullName evidence="2">Uncharacterized protein</fullName>
    </submittedName>
</protein>
<dbReference type="EMBL" id="JAEKNS010000113">
    <property type="protein sequence ID" value="MBJ7595363.1"/>
    <property type="molecule type" value="Genomic_DNA"/>
</dbReference>
<dbReference type="AlphaFoldDB" id="A0A934K1Y4"/>
<reference evidence="2 3" key="1">
    <citation type="submission" date="2020-10" db="EMBL/GenBank/DDBJ databases">
        <title>Ca. Dormibacterota MAGs.</title>
        <authorList>
            <person name="Montgomery K."/>
        </authorList>
    </citation>
    <scope>NUCLEOTIDE SEQUENCE [LARGE SCALE GENOMIC DNA]</scope>
    <source>
        <strain evidence="2">SC8812_S17_18</strain>
    </source>
</reference>
<comment type="caution">
    <text evidence="2">The sequence shown here is derived from an EMBL/GenBank/DDBJ whole genome shotgun (WGS) entry which is preliminary data.</text>
</comment>
<accession>A0A934K1Y4</accession>
<evidence type="ECO:0000313" key="3">
    <source>
        <dbReference type="Proteomes" id="UP000606991"/>
    </source>
</evidence>
<evidence type="ECO:0000256" key="1">
    <source>
        <dbReference type="SAM" id="MobiDB-lite"/>
    </source>
</evidence>